<reference evidence="3" key="1">
    <citation type="journal article" date="2017" name="Nat. Ecol. Evol.">
        <title>Genome expansion and lineage-specific genetic innovations in the forest pathogenic fungi Armillaria.</title>
        <authorList>
            <person name="Sipos G."/>
            <person name="Prasanna A.N."/>
            <person name="Walter M.C."/>
            <person name="O'Connor E."/>
            <person name="Balint B."/>
            <person name="Krizsan K."/>
            <person name="Kiss B."/>
            <person name="Hess J."/>
            <person name="Varga T."/>
            <person name="Slot J."/>
            <person name="Riley R."/>
            <person name="Boka B."/>
            <person name="Rigling D."/>
            <person name="Barry K."/>
            <person name="Lee J."/>
            <person name="Mihaltcheva S."/>
            <person name="LaButti K."/>
            <person name="Lipzen A."/>
            <person name="Waldron R."/>
            <person name="Moloney N.M."/>
            <person name="Sperisen C."/>
            <person name="Kredics L."/>
            <person name="Vagvoelgyi C."/>
            <person name="Patrignani A."/>
            <person name="Fitzpatrick D."/>
            <person name="Nagy I."/>
            <person name="Doyle S."/>
            <person name="Anderson J.B."/>
            <person name="Grigoriev I.V."/>
            <person name="Gueldener U."/>
            <person name="Muensterkoetter M."/>
            <person name="Nagy L.G."/>
        </authorList>
    </citation>
    <scope>NUCLEOTIDE SEQUENCE [LARGE SCALE GENOMIC DNA]</scope>
    <source>
        <strain evidence="3">C18/9</strain>
    </source>
</reference>
<dbReference type="Proteomes" id="UP000219338">
    <property type="component" value="Unassembled WGS sequence"/>
</dbReference>
<sequence length="74" mass="7934">MRDTHGTRNFHDPSALSHGTDSLSYFQGDRLPGLTFIQDSCLNHSSPSASADWCTSPPSCPVSSSRPVAIPFPS</sequence>
<gene>
    <name evidence="2" type="ORF">ARMOST_17679</name>
</gene>
<evidence type="ECO:0000313" key="2">
    <source>
        <dbReference type="EMBL" id="SJL14223.1"/>
    </source>
</evidence>
<keyword evidence="3" id="KW-1185">Reference proteome</keyword>
<feature type="region of interest" description="Disordered" evidence="1">
    <location>
        <begin position="1"/>
        <end position="22"/>
    </location>
</feature>
<protein>
    <submittedName>
        <fullName evidence="2">Uncharacterized protein</fullName>
    </submittedName>
</protein>
<dbReference type="AlphaFoldDB" id="A0A284RZM7"/>
<evidence type="ECO:0000313" key="3">
    <source>
        <dbReference type="Proteomes" id="UP000219338"/>
    </source>
</evidence>
<evidence type="ECO:0000256" key="1">
    <source>
        <dbReference type="SAM" id="MobiDB-lite"/>
    </source>
</evidence>
<organism evidence="2 3">
    <name type="scientific">Armillaria ostoyae</name>
    <name type="common">Armillaria root rot fungus</name>
    <dbReference type="NCBI Taxonomy" id="47428"/>
    <lineage>
        <taxon>Eukaryota</taxon>
        <taxon>Fungi</taxon>
        <taxon>Dikarya</taxon>
        <taxon>Basidiomycota</taxon>
        <taxon>Agaricomycotina</taxon>
        <taxon>Agaricomycetes</taxon>
        <taxon>Agaricomycetidae</taxon>
        <taxon>Agaricales</taxon>
        <taxon>Marasmiineae</taxon>
        <taxon>Physalacriaceae</taxon>
        <taxon>Armillaria</taxon>
    </lineage>
</organism>
<name>A0A284RZM7_ARMOS</name>
<accession>A0A284RZM7</accession>
<feature type="compositionally biased region" description="Basic and acidic residues" evidence="1">
    <location>
        <begin position="1"/>
        <end position="11"/>
    </location>
</feature>
<proteinExistence type="predicted"/>
<feature type="region of interest" description="Disordered" evidence="1">
    <location>
        <begin position="44"/>
        <end position="74"/>
    </location>
</feature>
<dbReference type="EMBL" id="FUEG01000023">
    <property type="protein sequence ID" value="SJL14223.1"/>
    <property type="molecule type" value="Genomic_DNA"/>
</dbReference>